<keyword evidence="12" id="KW-0325">Glycoprotein</keyword>
<comment type="similarity">
    <text evidence="3 17">Belongs to the tetraspanin (TM4SF) family.</text>
</comment>
<evidence type="ECO:0000256" key="16">
    <source>
        <dbReference type="ARBA" id="ARBA00054958"/>
    </source>
</evidence>
<organism evidence="18 19">
    <name type="scientific">Chanos chanos</name>
    <name type="common">Milkfish</name>
    <name type="synonym">Mugil chanos</name>
    <dbReference type="NCBI Taxonomy" id="29144"/>
    <lineage>
        <taxon>Eukaryota</taxon>
        <taxon>Metazoa</taxon>
        <taxon>Chordata</taxon>
        <taxon>Craniata</taxon>
        <taxon>Vertebrata</taxon>
        <taxon>Euteleostomi</taxon>
        <taxon>Actinopterygii</taxon>
        <taxon>Neopterygii</taxon>
        <taxon>Teleostei</taxon>
        <taxon>Ostariophysi</taxon>
        <taxon>Gonorynchiformes</taxon>
        <taxon>Chanidae</taxon>
        <taxon>Chanos</taxon>
    </lineage>
</organism>
<evidence type="ECO:0000313" key="19">
    <source>
        <dbReference type="RefSeq" id="XP_030649603.1"/>
    </source>
</evidence>
<dbReference type="SUPFAM" id="SSF48652">
    <property type="entry name" value="Tetraspanin"/>
    <property type="match status" value="1"/>
</dbReference>
<evidence type="ECO:0000256" key="12">
    <source>
        <dbReference type="ARBA" id="ARBA00023180"/>
    </source>
</evidence>
<comment type="subunit">
    <text evidence="15">Interacts with SLC19A2. Interacts with NTRK1/TRKA.</text>
</comment>
<accession>A0A6J2WZ63</accession>
<keyword evidence="18" id="KW-1185">Reference proteome</keyword>
<dbReference type="OrthoDB" id="438211at2759"/>
<dbReference type="PANTHER" id="PTHR19282">
    <property type="entry name" value="TETRASPANIN"/>
    <property type="match status" value="1"/>
</dbReference>
<keyword evidence="7" id="KW-0130">Cell adhesion</keyword>
<dbReference type="CTD" id="393524"/>
<evidence type="ECO:0000256" key="4">
    <source>
        <dbReference type="ARBA" id="ARBA00022475"/>
    </source>
</evidence>
<feature type="transmembrane region" description="Helical" evidence="17">
    <location>
        <begin position="194"/>
        <end position="217"/>
    </location>
</feature>
<dbReference type="InParanoid" id="A0A6J2WZ63"/>
<dbReference type="GO" id="GO:0005886">
    <property type="term" value="C:plasma membrane"/>
    <property type="evidence" value="ECO:0007669"/>
    <property type="project" value="UniProtKB-SubCell"/>
</dbReference>
<protein>
    <recommendedName>
        <fullName evidence="17">Tetraspanin</fullName>
    </recommendedName>
</protein>
<dbReference type="RefSeq" id="XP_030649603.1">
    <property type="nucleotide sequence ID" value="XM_030793743.1"/>
</dbReference>
<keyword evidence="11" id="KW-1015">Disulfide bond</keyword>
<evidence type="ECO:0000256" key="14">
    <source>
        <dbReference type="ARBA" id="ARBA00023288"/>
    </source>
</evidence>
<dbReference type="AlphaFoldDB" id="A0A6J2WZ63"/>
<keyword evidence="5" id="KW-0964">Secreted</keyword>
<gene>
    <name evidence="19" type="primary">cd9r</name>
</gene>
<evidence type="ECO:0000256" key="9">
    <source>
        <dbReference type="ARBA" id="ARBA00023136"/>
    </source>
</evidence>
<keyword evidence="13" id="KW-0278">Fertilization</keyword>
<dbReference type="CDD" id="cd03152">
    <property type="entry name" value="CD9_LEL"/>
    <property type="match status" value="1"/>
</dbReference>
<keyword evidence="6 17" id="KW-0812">Transmembrane</keyword>
<evidence type="ECO:0000256" key="15">
    <source>
        <dbReference type="ARBA" id="ARBA00046464"/>
    </source>
</evidence>
<keyword evidence="14" id="KW-0449">Lipoprotein</keyword>
<evidence type="ECO:0000256" key="11">
    <source>
        <dbReference type="ARBA" id="ARBA00023157"/>
    </source>
</evidence>
<dbReference type="GO" id="GO:0005576">
    <property type="term" value="C:extracellular region"/>
    <property type="evidence" value="ECO:0007669"/>
    <property type="project" value="UniProtKB-SubCell"/>
</dbReference>
<keyword evidence="8 17" id="KW-1133">Transmembrane helix</keyword>
<evidence type="ECO:0000313" key="18">
    <source>
        <dbReference type="Proteomes" id="UP000504632"/>
    </source>
</evidence>
<name>A0A6J2WZ63_CHACN</name>
<evidence type="ECO:0000256" key="10">
    <source>
        <dbReference type="ARBA" id="ARBA00023139"/>
    </source>
</evidence>
<keyword evidence="4" id="KW-1003">Cell membrane</keyword>
<evidence type="ECO:0000256" key="17">
    <source>
        <dbReference type="RuleBase" id="RU361218"/>
    </source>
</evidence>
<dbReference type="GeneID" id="115829598"/>
<dbReference type="Pfam" id="PF00335">
    <property type="entry name" value="Tetraspanin"/>
    <property type="match status" value="1"/>
</dbReference>
<evidence type="ECO:0000256" key="6">
    <source>
        <dbReference type="ARBA" id="ARBA00022692"/>
    </source>
</evidence>
<sequence>MAVDGCGQLCKCILILFNILFAILGFAMMGLGLWLRFSSETRGFFDIDLNTQAFTIGVIVLIVVGAVMLVVSAFGDHGACNENKTALGIFSFLLTIMACIEIAAGILAFTYSDKVSEELQKFYTTIYAQYLNQRQPSQAVVLKIFHNALDCCGLGGAIEIAVRDTCPDVGFLKSLTYSSCPVVIGDLFQEKAPLVMGFFLGTAGCMVLTAVCSSVLCKQIARSLASPPAYVLLSSTSALPTPVRDPVLYPTYSLTVPVADEI</sequence>
<feature type="transmembrane region" description="Helical" evidence="17">
    <location>
        <begin position="86"/>
        <end position="111"/>
    </location>
</feature>
<dbReference type="Proteomes" id="UP000504632">
    <property type="component" value="Chromosome 16"/>
</dbReference>
<reference evidence="19" key="1">
    <citation type="submission" date="2025-08" db="UniProtKB">
        <authorList>
            <consortium name="RefSeq"/>
        </authorList>
    </citation>
    <scope>IDENTIFICATION</scope>
</reference>
<dbReference type="InterPro" id="IPR018499">
    <property type="entry name" value="Tetraspanin/Peripherin"/>
</dbReference>
<evidence type="ECO:0000256" key="8">
    <source>
        <dbReference type="ARBA" id="ARBA00022989"/>
    </source>
</evidence>
<evidence type="ECO:0000256" key="2">
    <source>
        <dbReference type="ARBA" id="ARBA00004651"/>
    </source>
</evidence>
<dbReference type="GO" id="GO:0007155">
    <property type="term" value="P:cell adhesion"/>
    <property type="evidence" value="ECO:0007669"/>
    <property type="project" value="UniProtKB-KW"/>
</dbReference>
<feature type="transmembrane region" description="Helical" evidence="17">
    <location>
        <begin position="12"/>
        <end position="34"/>
    </location>
</feature>
<keyword evidence="9 17" id="KW-0472">Membrane</keyword>
<dbReference type="GO" id="GO:0007338">
    <property type="term" value="P:single fertilization"/>
    <property type="evidence" value="ECO:0007669"/>
    <property type="project" value="UniProtKB-KW"/>
</dbReference>
<proteinExistence type="inferred from homology"/>
<dbReference type="InterPro" id="IPR042055">
    <property type="entry name" value="CD9_LEL"/>
</dbReference>
<dbReference type="PRINTS" id="PR00259">
    <property type="entry name" value="TMFOUR"/>
</dbReference>
<dbReference type="PIRSF" id="PIRSF002419">
    <property type="entry name" value="Tetraspanin"/>
    <property type="match status" value="1"/>
</dbReference>
<keyword evidence="10" id="KW-0564">Palmitate</keyword>
<evidence type="ECO:0000256" key="13">
    <source>
        <dbReference type="ARBA" id="ARBA00023279"/>
    </source>
</evidence>
<dbReference type="Gene3D" id="1.10.1450.10">
    <property type="entry name" value="Tetraspanin"/>
    <property type="match status" value="1"/>
</dbReference>
<evidence type="ECO:0000256" key="1">
    <source>
        <dbReference type="ARBA" id="ARBA00004550"/>
    </source>
</evidence>
<evidence type="ECO:0000256" key="3">
    <source>
        <dbReference type="ARBA" id="ARBA00006840"/>
    </source>
</evidence>
<dbReference type="InterPro" id="IPR008952">
    <property type="entry name" value="Tetraspanin_EC2_sf"/>
</dbReference>
<comment type="function">
    <text evidence="16">Structural component of specialized membrane microdomains known as tetraspanin-enriched microdomains (TERMs), which act as platforms for receptor clustering and signaling. Participates thereby in diverse biological functions such as cell signal transduction, adhesion, migration and protein trafficking. Regulates neuronal differentiation in response to NGF by facilitating NGF-mediated activation of NTRK1/TRKA receptor tyrosine kinase and subsequent downstream signaling pathways. Plays a role in the inhibition of TNFalpha-induced apoptosis. Mechanistically, inhibits the NF-kappa-B signaling pathway by blocking phosphorylation of CHUK. Also promotes the stability of the thiamine transporter 1/SLC19A2 in intestinal epithelial cells leading to an increase of thiamine uptake process.</text>
</comment>
<evidence type="ECO:0000256" key="7">
    <source>
        <dbReference type="ARBA" id="ARBA00022889"/>
    </source>
</evidence>
<dbReference type="PANTHER" id="PTHR19282:SF216">
    <property type="entry name" value="TETRASPANIN-1"/>
    <property type="match status" value="1"/>
</dbReference>
<feature type="transmembrane region" description="Helical" evidence="17">
    <location>
        <begin position="54"/>
        <end position="74"/>
    </location>
</feature>
<comment type="subcellular location">
    <subcellularLocation>
        <location evidence="2">Cell membrane</location>
        <topology evidence="2">Multi-pass membrane protein</topology>
    </subcellularLocation>
    <subcellularLocation>
        <location evidence="17">Membrane</location>
        <topology evidence="17">Multi-pass membrane protein</topology>
    </subcellularLocation>
    <subcellularLocation>
        <location evidence="1">Secreted</location>
        <location evidence="1">Extracellular exosome</location>
    </subcellularLocation>
</comment>
<dbReference type="InterPro" id="IPR000301">
    <property type="entry name" value="Tetraspanin_animals"/>
</dbReference>
<evidence type="ECO:0000256" key="5">
    <source>
        <dbReference type="ARBA" id="ARBA00022525"/>
    </source>
</evidence>